<dbReference type="InterPro" id="IPR036010">
    <property type="entry name" value="2Fe-2S_ferredoxin-like_sf"/>
</dbReference>
<dbReference type="InterPro" id="IPR039261">
    <property type="entry name" value="FNR_nucleotide-bd"/>
</dbReference>
<evidence type="ECO:0000259" key="4">
    <source>
        <dbReference type="PROSITE" id="PS51340"/>
    </source>
</evidence>
<sequence>MAHVVSLFRYPIKGFEGEKLDCVPLEYGKGFPGDRAVAITRSGTAAGAAPYQQLTTNPALVHFLPGKSLGAATLHERQPVPRGDLLTDPELLAEFFGVQARVVHRNDCLGHWDFDDSALSIINVRTVQALSKLVGVTIDPMRFRGNIYIDAEPFSEFGWLGKGVDFGQCRLSIIRPIKRCRATSVNPQTGELDINIPAQLNRHFGHMYCGVYAQVEQAGTLQPGDRISGTQAHHGERLAIAAKVPRAPALTTWPRPAEVVEIVEEAPGIRSVWLRDPLAELGSLDSFVAGQHVAVHHLATDGTWRRYTVSGIKDDRLRITVKQESGVGSQAIHALETGQRLHLTGPSGPDTFSLDAPANLFLTAGIGITPTITKLEALVQANYPHPVHVVHTVKRSDELALWDEANTLVGRLSQGSSALHVTQGLNGNGGAVKGRPDITALVTDAAARGADIHVCGPEGFQDQIRSGAIQARVLDRLHMDSFATPDSPVEMRGIPESGPFNVTFAKSGMTAAWHPTDGTLLNFAEAKGLVLPAHCRAGLCQTCECAVLEGSIFALTASLTAKPGYALICAAVPESDIKLDC</sequence>
<name>A0ABU5L4H8_9PSED</name>
<comment type="caution">
    <text evidence="6">The sequence shown here is derived from an EMBL/GenBank/DDBJ whole genome shotgun (WGS) entry which is preliminary data.</text>
</comment>
<dbReference type="Pfam" id="PF00970">
    <property type="entry name" value="FAD_binding_6"/>
    <property type="match status" value="1"/>
</dbReference>
<dbReference type="EMBL" id="JAXUBM010000033">
    <property type="protein sequence ID" value="MDZ5741059.1"/>
    <property type="molecule type" value="Genomic_DNA"/>
</dbReference>
<dbReference type="InterPro" id="IPR005302">
    <property type="entry name" value="MoCF_Sase_C"/>
</dbReference>
<evidence type="ECO:0000313" key="7">
    <source>
        <dbReference type="Proteomes" id="UP001292116"/>
    </source>
</evidence>
<dbReference type="SUPFAM" id="SSF52343">
    <property type="entry name" value="Ferredoxin reductase-like, C-terminal NADP-linked domain"/>
    <property type="match status" value="1"/>
</dbReference>
<dbReference type="InterPro" id="IPR008333">
    <property type="entry name" value="Cbr1-like_FAD-bd_dom"/>
</dbReference>
<reference evidence="6 7" key="1">
    <citation type="submission" date="2023-11" db="EMBL/GenBank/DDBJ databases">
        <title>Draft genomes analysis of Pseudomonas asiatica isolated from milk, feces and farm soil of cows suffering from clinical mastitis.</title>
        <authorList>
            <person name="Rahman T."/>
            <person name="Das Z.C."/>
            <person name="Hoque M.N."/>
        </authorList>
    </citation>
    <scope>NUCLEOTIDE SEQUENCE [LARGE SCALE GENOMIC DNA]</scope>
    <source>
        <strain evidence="6 7">2F2</strain>
    </source>
</reference>
<evidence type="ECO:0000313" key="6">
    <source>
        <dbReference type="EMBL" id="MDZ5741059.1"/>
    </source>
</evidence>
<feature type="domain" description="2Fe-2S ferredoxin-type" evidence="3">
    <location>
        <begin position="500"/>
        <end position="581"/>
    </location>
</feature>
<feature type="domain" description="FAD-binding FR-type" evidence="5">
    <location>
        <begin position="252"/>
        <end position="353"/>
    </location>
</feature>
<dbReference type="PROSITE" id="PS51340">
    <property type="entry name" value="MOSC"/>
    <property type="match status" value="1"/>
</dbReference>
<comment type="cofactor">
    <cofactor evidence="2">
        <name>[2Fe-2S] cluster</name>
        <dbReference type="ChEBI" id="CHEBI:190135"/>
    </cofactor>
</comment>
<dbReference type="InterPro" id="IPR017938">
    <property type="entry name" value="Riboflavin_synthase-like_b-brl"/>
</dbReference>
<dbReference type="Pfam" id="PF03473">
    <property type="entry name" value="MOSC"/>
    <property type="match status" value="1"/>
</dbReference>
<dbReference type="InterPro" id="IPR011037">
    <property type="entry name" value="Pyrv_Knase-like_insert_dom_sf"/>
</dbReference>
<dbReference type="InterPro" id="IPR017927">
    <property type="entry name" value="FAD-bd_FR_type"/>
</dbReference>
<keyword evidence="7" id="KW-1185">Reference proteome</keyword>
<evidence type="ECO:0000259" key="3">
    <source>
        <dbReference type="PROSITE" id="PS51085"/>
    </source>
</evidence>
<dbReference type="InterPro" id="IPR050415">
    <property type="entry name" value="MRET"/>
</dbReference>
<protein>
    <submittedName>
        <fullName evidence="6">MOSC domain-containing protein</fullName>
    </submittedName>
</protein>
<dbReference type="InterPro" id="IPR001433">
    <property type="entry name" value="OxRdtase_FAD/NAD-bd"/>
</dbReference>
<dbReference type="Pfam" id="PF00175">
    <property type="entry name" value="NAD_binding_1"/>
    <property type="match status" value="1"/>
</dbReference>
<evidence type="ECO:0000259" key="5">
    <source>
        <dbReference type="PROSITE" id="PS51384"/>
    </source>
</evidence>
<gene>
    <name evidence="6" type="ORF">SOW75_23020</name>
</gene>
<dbReference type="PANTHER" id="PTHR47354">
    <property type="entry name" value="NADH OXIDOREDUCTASE HCR"/>
    <property type="match status" value="1"/>
</dbReference>
<proteinExistence type="predicted"/>
<evidence type="ECO:0000256" key="1">
    <source>
        <dbReference type="ARBA" id="ARBA00023014"/>
    </source>
</evidence>
<dbReference type="SUPFAM" id="SSF54292">
    <property type="entry name" value="2Fe-2S ferredoxin-like"/>
    <property type="match status" value="1"/>
</dbReference>
<keyword evidence="1" id="KW-0408">Iron</keyword>
<dbReference type="Gene3D" id="2.40.30.10">
    <property type="entry name" value="Translation factors"/>
    <property type="match status" value="1"/>
</dbReference>
<feature type="domain" description="MOSC" evidence="4">
    <location>
        <begin position="84"/>
        <end position="230"/>
    </location>
</feature>
<dbReference type="Gene3D" id="3.10.20.30">
    <property type="match status" value="1"/>
</dbReference>
<dbReference type="Gene3D" id="3.40.50.80">
    <property type="entry name" value="Nucleotide-binding domain of ferredoxin-NADP reductase (FNR) module"/>
    <property type="match status" value="1"/>
</dbReference>
<accession>A0ABU5L4H8</accession>
<dbReference type="Proteomes" id="UP001292116">
    <property type="component" value="Unassembled WGS sequence"/>
</dbReference>
<dbReference type="SUPFAM" id="SSF50800">
    <property type="entry name" value="PK beta-barrel domain-like"/>
    <property type="match status" value="1"/>
</dbReference>
<dbReference type="InterPro" id="IPR001041">
    <property type="entry name" value="2Fe-2S_ferredoxin-type"/>
</dbReference>
<organism evidence="6 7">
    <name type="scientific">Pseudomonas asiatica</name>
    <dbReference type="NCBI Taxonomy" id="2219225"/>
    <lineage>
        <taxon>Bacteria</taxon>
        <taxon>Pseudomonadati</taxon>
        <taxon>Pseudomonadota</taxon>
        <taxon>Gammaproteobacteria</taxon>
        <taxon>Pseudomonadales</taxon>
        <taxon>Pseudomonadaceae</taxon>
        <taxon>Pseudomonas</taxon>
    </lineage>
</organism>
<dbReference type="RefSeq" id="WP_322492022.1">
    <property type="nucleotide sequence ID" value="NZ_JAXUBM010000033.1"/>
</dbReference>
<dbReference type="PANTHER" id="PTHR47354:SF5">
    <property type="entry name" value="PROTEIN RFBI"/>
    <property type="match status" value="1"/>
</dbReference>
<keyword evidence="1" id="KW-0411">Iron-sulfur</keyword>
<dbReference type="SUPFAM" id="SSF63380">
    <property type="entry name" value="Riboflavin synthase domain-like"/>
    <property type="match status" value="1"/>
</dbReference>
<keyword evidence="1" id="KW-0479">Metal-binding</keyword>
<dbReference type="InterPro" id="IPR012675">
    <property type="entry name" value="Beta-grasp_dom_sf"/>
</dbReference>
<dbReference type="CDD" id="cd00207">
    <property type="entry name" value="fer2"/>
    <property type="match status" value="1"/>
</dbReference>
<dbReference type="PROSITE" id="PS51384">
    <property type="entry name" value="FAD_FR"/>
    <property type="match status" value="1"/>
</dbReference>
<dbReference type="PROSITE" id="PS51085">
    <property type="entry name" value="2FE2S_FER_2"/>
    <property type="match status" value="1"/>
</dbReference>
<dbReference type="Pfam" id="PF00111">
    <property type="entry name" value="Fer2"/>
    <property type="match status" value="1"/>
</dbReference>
<evidence type="ECO:0000256" key="2">
    <source>
        <dbReference type="ARBA" id="ARBA00034078"/>
    </source>
</evidence>